<organism evidence="2 3">
    <name type="scientific">Oryza meyeriana var. granulata</name>
    <dbReference type="NCBI Taxonomy" id="110450"/>
    <lineage>
        <taxon>Eukaryota</taxon>
        <taxon>Viridiplantae</taxon>
        <taxon>Streptophyta</taxon>
        <taxon>Embryophyta</taxon>
        <taxon>Tracheophyta</taxon>
        <taxon>Spermatophyta</taxon>
        <taxon>Magnoliopsida</taxon>
        <taxon>Liliopsida</taxon>
        <taxon>Poales</taxon>
        <taxon>Poaceae</taxon>
        <taxon>BOP clade</taxon>
        <taxon>Oryzoideae</taxon>
        <taxon>Oryzeae</taxon>
        <taxon>Oryzinae</taxon>
        <taxon>Oryza</taxon>
        <taxon>Oryza meyeriana</taxon>
    </lineage>
</organism>
<reference evidence="2 3" key="1">
    <citation type="submission" date="2019-11" db="EMBL/GenBank/DDBJ databases">
        <title>Whole genome sequence of Oryza granulata.</title>
        <authorList>
            <person name="Li W."/>
        </authorList>
    </citation>
    <scope>NUCLEOTIDE SEQUENCE [LARGE SCALE GENOMIC DNA]</scope>
    <source>
        <strain evidence="3">cv. Menghai</strain>
        <tissue evidence="2">Leaf</tissue>
    </source>
</reference>
<proteinExistence type="predicted"/>
<comment type="caution">
    <text evidence="2">The sequence shown here is derived from an EMBL/GenBank/DDBJ whole genome shotgun (WGS) entry which is preliminary data.</text>
</comment>
<feature type="region of interest" description="Disordered" evidence="1">
    <location>
        <begin position="1"/>
        <end position="20"/>
    </location>
</feature>
<protein>
    <submittedName>
        <fullName evidence="2">Uncharacterized protein</fullName>
    </submittedName>
</protein>
<evidence type="ECO:0000313" key="3">
    <source>
        <dbReference type="Proteomes" id="UP000479710"/>
    </source>
</evidence>
<keyword evidence="3" id="KW-1185">Reference proteome</keyword>
<gene>
    <name evidence="2" type="ORF">E2562_001262</name>
</gene>
<dbReference type="EMBL" id="SPHZ02000006">
    <property type="protein sequence ID" value="KAF0910020.1"/>
    <property type="molecule type" value="Genomic_DNA"/>
</dbReference>
<evidence type="ECO:0000313" key="2">
    <source>
        <dbReference type="EMBL" id="KAF0910020.1"/>
    </source>
</evidence>
<dbReference type="AlphaFoldDB" id="A0A6G1DC51"/>
<accession>A0A6G1DC51</accession>
<dbReference type="Proteomes" id="UP000479710">
    <property type="component" value="Unassembled WGS sequence"/>
</dbReference>
<name>A0A6G1DC51_9ORYZ</name>
<sequence>MAVVVAKSESAVLPPSPAPQSRAGLLLPPLPHAGLPLPRALSSSVLSSLVPEIRNALGVRSPVPSFSLWASKSGNDLWIATRPRFEQRASS</sequence>
<evidence type="ECO:0000256" key="1">
    <source>
        <dbReference type="SAM" id="MobiDB-lite"/>
    </source>
</evidence>